<dbReference type="AlphaFoldDB" id="A0A9X5CED1"/>
<reference evidence="1 2" key="1">
    <citation type="submission" date="2019-07" db="EMBL/GenBank/DDBJ databases">
        <title>Draft genome sequences of 15 bacterial species constituting the stable defined intestinal microbiota of the GM15 gnotobiotic mouse model.</title>
        <authorList>
            <person name="Elie C."/>
            <person name="Mathieu A."/>
            <person name="Saliou A."/>
            <person name="Darnaud M."/>
            <person name="Leulier F."/>
            <person name="Tamellini A."/>
        </authorList>
    </citation>
    <scope>NUCLEOTIDE SEQUENCE [LARGE SCALE GENOMIC DNA]</scope>
    <source>
        <strain evidence="2">ASF 502</strain>
    </source>
</reference>
<accession>A0A9X5CED1</accession>
<proteinExistence type="predicted"/>
<organism evidence="1 2">
    <name type="scientific">Schaedlerella arabinosiphila</name>
    <dbReference type="NCBI Taxonomy" id="2044587"/>
    <lineage>
        <taxon>Bacteria</taxon>
        <taxon>Bacillati</taxon>
        <taxon>Bacillota</taxon>
        <taxon>Clostridia</taxon>
        <taxon>Lachnospirales</taxon>
        <taxon>Lachnospiraceae</taxon>
        <taxon>Schaedlerella</taxon>
    </lineage>
</organism>
<protein>
    <submittedName>
        <fullName evidence="1">Uncharacterized protein</fullName>
    </submittedName>
</protein>
<evidence type="ECO:0000313" key="1">
    <source>
        <dbReference type="EMBL" id="NDO69831.1"/>
    </source>
</evidence>
<name>A0A9X5CED1_9FIRM</name>
<sequence length="76" mass="9043">MGKEIESLPLLRLVDAGIEAHKKAFEKRRMRWDKGDVTGIWRDSDGSVRVSYENGQWFHYWEEDGMIVWDKKDKDT</sequence>
<evidence type="ECO:0000313" key="2">
    <source>
        <dbReference type="Proteomes" id="UP000474104"/>
    </source>
</evidence>
<dbReference type="RefSeq" id="WP_004075894.1">
    <property type="nucleotide sequence ID" value="NZ_VIRB01000085.1"/>
</dbReference>
<comment type="caution">
    <text evidence="1">The sequence shown here is derived from an EMBL/GenBank/DDBJ whole genome shotgun (WGS) entry which is preliminary data.</text>
</comment>
<dbReference type="EMBL" id="VIRB01000085">
    <property type="protein sequence ID" value="NDO69831.1"/>
    <property type="molecule type" value="Genomic_DNA"/>
</dbReference>
<dbReference type="Proteomes" id="UP000474104">
    <property type="component" value="Unassembled WGS sequence"/>
</dbReference>
<dbReference type="OrthoDB" id="2056473at2"/>
<gene>
    <name evidence="1" type="ORF">FMM80_14585</name>
</gene>